<accession>A0A1I5FR14</accession>
<dbReference type="InterPro" id="IPR001647">
    <property type="entry name" value="HTH_TetR"/>
</dbReference>
<dbReference type="SUPFAM" id="SSF46689">
    <property type="entry name" value="Homeodomain-like"/>
    <property type="match status" value="1"/>
</dbReference>
<protein>
    <submittedName>
        <fullName evidence="4">DNA-binding transcriptional regulator, AcrR family</fullName>
    </submittedName>
</protein>
<dbReference type="Pfam" id="PF00440">
    <property type="entry name" value="TetR_N"/>
    <property type="match status" value="1"/>
</dbReference>
<dbReference type="PANTHER" id="PTHR43479">
    <property type="entry name" value="ACREF/ENVCD OPERON REPRESSOR-RELATED"/>
    <property type="match status" value="1"/>
</dbReference>
<dbReference type="OrthoDB" id="9812484at2"/>
<dbReference type="AlphaFoldDB" id="A0A1I5FR14"/>
<evidence type="ECO:0000313" key="4">
    <source>
        <dbReference type="EMBL" id="SFO26214.1"/>
    </source>
</evidence>
<dbReference type="InterPro" id="IPR050624">
    <property type="entry name" value="HTH-type_Tx_Regulator"/>
</dbReference>
<feature type="DNA-binding region" description="H-T-H motif" evidence="2">
    <location>
        <begin position="34"/>
        <end position="53"/>
    </location>
</feature>
<evidence type="ECO:0000256" key="2">
    <source>
        <dbReference type="PROSITE-ProRule" id="PRU00335"/>
    </source>
</evidence>
<dbReference type="PANTHER" id="PTHR43479:SF11">
    <property type="entry name" value="ACREF_ENVCD OPERON REPRESSOR-RELATED"/>
    <property type="match status" value="1"/>
</dbReference>
<reference evidence="4 5" key="1">
    <citation type="submission" date="2016-10" db="EMBL/GenBank/DDBJ databases">
        <authorList>
            <person name="de Groot N.N."/>
        </authorList>
    </citation>
    <scope>NUCLEOTIDE SEQUENCE [LARGE SCALE GENOMIC DNA]</scope>
    <source>
        <strain evidence="4 5">DSM 1283</strain>
    </source>
</reference>
<evidence type="ECO:0000256" key="1">
    <source>
        <dbReference type="ARBA" id="ARBA00023125"/>
    </source>
</evidence>
<feature type="domain" description="HTH tetR-type" evidence="3">
    <location>
        <begin position="11"/>
        <end position="71"/>
    </location>
</feature>
<dbReference type="STRING" id="1527.SAMN04489757_11574"/>
<dbReference type="EMBL" id="FOWD01000015">
    <property type="protein sequence ID" value="SFO26214.1"/>
    <property type="molecule type" value="Genomic_DNA"/>
</dbReference>
<organism evidence="4 5">
    <name type="scientific">Anaerocolumna aminovalerica</name>
    <dbReference type="NCBI Taxonomy" id="1527"/>
    <lineage>
        <taxon>Bacteria</taxon>
        <taxon>Bacillati</taxon>
        <taxon>Bacillota</taxon>
        <taxon>Clostridia</taxon>
        <taxon>Lachnospirales</taxon>
        <taxon>Lachnospiraceae</taxon>
        <taxon>Anaerocolumna</taxon>
    </lineage>
</organism>
<proteinExistence type="predicted"/>
<dbReference type="InterPro" id="IPR009057">
    <property type="entry name" value="Homeodomain-like_sf"/>
</dbReference>
<dbReference type="PROSITE" id="PS50977">
    <property type="entry name" value="HTH_TETR_2"/>
    <property type="match status" value="1"/>
</dbReference>
<dbReference type="Proteomes" id="UP000198806">
    <property type="component" value="Unassembled WGS sequence"/>
</dbReference>
<keyword evidence="1 2" id="KW-0238">DNA-binding</keyword>
<gene>
    <name evidence="4" type="ORF">SAMN04489757_11574</name>
</gene>
<keyword evidence="5" id="KW-1185">Reference proteome</keyword>
<dbReference type="GO" id="GO:0003677">
    <property type="term" value="F:DNA binding"/>
    <property type="evidence" value="ECO:0007669"/>
    <property type="project" value="UniProtKB-UniRule"/>
</dbReference>
<evidence type="ECO:0000259" key="3">
    <source>
        <dbReference type="PROSITE" id="PS50977"/>
    </source>
</evidence>
<evidence type="ECO:0000313" key="5">
    <source>
        <dbReference type="Proteomes" id="UP000198806"/>
    </source>
</evidence>
<dbReference type="Gene3D" id="1.10.357.10">
    <property type="entry name" value="Tetracycline Repressor, domain 2"/>
    <property type="match status" value="1"/>
</dbReference>
<dbReference type="RefSeq" id="WP_091686656.1">
    <property type="nucleotide sequence ID" value="NZ_BAABFM010000024.1"/>
</dbReference>
<sequence length="197" mass="23327">MPKCYSQQEREYIIKRLKEEAAKCLSQYGIKRTTVDEIVKRVKIPKGTFYLFYQSKELLLFDVILEEHDKIEKQLLEALSRLNPKEITCEQLTDLLFEFFKVAEDMPILKMLNSGEIEILTRKLPADIVTNHLLQDKSMVERFFEKFVPEGNKDMEVFSVAFRNIYFATLHKNEFDERHYDDALKLLIQGLVIQLLQ</sequence>
<name>A0A1I5FR14_9FIRM</name>